<dbReference type="RefSeq" id="WP_016958671.1">
    <property type="nucleotide sequence ID" value="NZ_AJWN02000032.1"/>
</dbReference>
<dbReference type="CDD" id="cd01449">
    <property type="entry name" value="TST_Repeat_2"/>
    <property type="match status" value="1"/>
</dbReference>
<dbReference type="PANTHER" id="PTHR11364">
    <property type="entry name" value="THIOSULFATE SULFERTANSFERASE"/>
    <property type="match status" value="1"/>
</dbReference>
<gene>
    <name evidence="5" type="ORF">A1OK_20510</name>
</gene>
<dbReference type="InterPro" id="IPR001763">
    <property type="entry name" value="Rhodanese-like_dom"/>
</dbReference>
<dbReference type="Proteomes" id="UP000095039">
    <property type="component" value="Unassembled WGS sequence"/>
</dbReference>
<name>A0A1E5CC13_9GAMM</name>
<dbReference type="SMART" id="SM00450">
    <property type="entry name" value="RHOD"/>
    <property type="match status" value="2"/>
</dbReference>
<dbReference type="CDD" id="cd01448">
    <property type="entry name" value="TST_Repeat_1"/>
    <property type="match status" value="1"/>
</dbReference>
<dbReference type="Pfam" id="PF00581">
    <property type="entry name" value="Rhodanese"/>
    <property type="match status" value="2"/>
</dbReference>
<dbReference type="FunFam" id="3.40.250.10:FF:000015">
    <property type="entry name" value="Sulfurtransferase"/>
    <property type="match status" value="1"/>
</dbReference>
<evidence type="ECO:0000256" key="2">
    <source>
        <dbReference type="ARBA" id="ARBA00022737"/>
    </source>
</evidence>
<sequence length="292" mass="31762">MAVSKESDLLQINDVLISAEWLRSNLGAPNLRVIDASTFMPGSPRNGKQEWATKRIPGAVYFDFDKEIVDKSSPVPHTLPSPEYFQECVSKLGIDNTDALVVYDSVGIFSAPRVWWMFRIMGHQSVAVLDGGLPAWESIGGPLDTQTPAEPEFSTYKASFQPERVIDKSALLAGIESSLLNVIDVRPSDRFNGSVTEPRPGVRSGHMPNAKNLPFGQLLENGKFKDKAQLQESLKSVLSTDLPNVSSCGSGVTACILTLASEFALNVPVMVYDGSWTEWGSDISLPVVSDSD</sequence>
<dbReference type="AlphaFoldDB" id="A0A1E5CC13"/>
<dbReference type="InterPro" id="IPR001307">
    <property type="entry name" value="Thiosulphate_STrfase_CS"/>
</dbReference>
<keyword evidence="6" id="KW-1185">Reference proteome</keyword>
<evidence type="ECO:0000259" key="4">
    <source>
        <dbReference type="PROSITE" id="PS50206"/>
    </source>
</evidence>
<dbReference type="PANTHER" id="PTHR11364:SF27">
    <property type="entry name" value="SULFURTRANSFERASE"/>
    <property type="match status" value="1"/>
</dbReference>
<evidence type="ECO:0000256" key="1">
    <source>
        <dbReference type="ARBA" id="ARBA00022679"/>
    </source>
</evidence>
<dbReference type="PROSITE" id="PS00683">
    <property type="entry name" value="RHODANESE_2"/>
    <property type="match status" value="1"/>
</dbReference>
<protein>
    <recommendedName>
        <fullName evidence="3">Sulfurtransferase</fullName>
    </recommendedName>
</protein>
<comment type="caution">
    <text evidence="5">The sequence shown here is derived from an EMBL/GenBank/DDBJ whole genome shotgun (WGS) entry which is preliminary data.</text>
</comment>
<evidence type="ECO:0000256" key="3">
    <source>
        <dbReference type="RuleBase" id="RU000507"/>
    </source>
</evidence>
<proteinExistence type="predicted"/>
<accession>A0A1E5CC13</accession>
<dbReference type="Gene3D" id="3.40.250.10">
    <property type="entry name" value="Rhodanese-like domain"/>
    <property type="match status" value="2"/>
</dbReference>
<feature type="domain" description="Rhodanese" evidence="4">
    <location>
        <begin position="27"/>
        <end position="145"/>
    </location>
</feature>
<dbReference type="SUPFAM" id="SSF52821">
    <property type="entry name" value="Rhodanese/Cell cycle control phosphatase"/>
    <property type="match status" value="2"/>
</dbReference>
<dbReference type="InterPro" id="IPR045078">
    <property type="entry name" value="TST/MPST-like"/>
</dbReference>
<dbReference type="EMBL" id="AJWN02000032">
    <property type="protein sequence ID" value="OEE62967.1"/>
    <property type="molecule type" value="Genomic_DNA"/>
</dbReference>
<reference evidence="5 6" key="1">
    <citation type="journal article" date="2012" name="Science">
        <title>Ecological populations of bacteria act as socially cohesive units of antibiotic production and resistance.</title>
        <authorList>
            <person name="Cordero O.X."/>
            <person name="Wildschutte H."/>
            <person name="Kirkup B."/>
            <person name="Proehl S."/>
            <person name="Ngo L."/>
            <person name="Hussain F."/>
            <person name="Le Roux F."/>
            <person name="Mincer T."/>
            <person name="Polz M.F."/>
        </authorList>
    </citation>
    <scope>NUCLEOTIDE SEQUENCE [LARGE SCALE GENOMIC DNA]</scope>
    <source>
        <strain evidence="5 6">FF-454</strain>
    </source>
</reference>
<dbReference type="PROSITE" id="PS50206">
    <property type="entry name" value="RHODANESE_3"/>
    <property type="match status" value="2"/>
</dbReference>
<dbReference type="InterPro" id="IPR036873">
    <property type="entry name" value="Rhodanese-like_dom_sf"/>
</dbReference>
<evidence type="ECO:0000313" key="6">
    <source>
        <dbReference type="Proteomes" id="UP000095039"/>
    </source>
</evidence>
<organism evidence="5 6">
    <name type="scientific">Enterovibrio norvegicus FF-454</name>
    <dbReference type="NCBI Taxonomy" id="1185651"/>
    <lineage>
        <taxon>Bacteria</taxon>
        <taxon>Pseudomonadati</taxon>
        <taxon>Pseudomonadota</taxon>
        <taxon>Gammaproteobacteria</taxon>
        <taxon>Vibrionales</taxon>
        <taxon>Vibrionaceae</taxon>
        <taxon>Enterovibrio</taxon>
    </lineage>
</organism>
<keyword evidence="2" id="KW-0677">Repeat</keyword>
<dbReference type="GO" id="GO:0004792">
    <property type="term" value="F:thiosulfate-cyanide sulfurtransferase activity"/>
    <property type="evidence" value="ECO:0007669"/>
    <property type="project" value="InterPro"/>
</dbReference>
<evidence type="ECO:0000313" key="5">
    <source>
        <dbReference type="EMBL" id="OEE62967.1"/>
    </source>
</evidence>
<feature type="domain" description="Rhodanese" evidence="4">
    <location>
        <begin position="182"/>
        <end position="288"/>
    </location>
</feature>
<keyword evidence="1 3" id="KW-0808">Transferase</keyword>